<dbReference type="InterPro" id="IPR036291">
    <property type="entry name" value="NAD(P)-bd_dom_sf"/>
</dbReference>
<accession>R7ZIL2</accession>
<sequence length="360" mass="40103">MNKKSIGIVGATGQVGIGVVETLLKNNQYQLLLGCRKIDKLIGKYGEESETMQYKVVDVFDEVNIISFCDSCDVVINAVGPSSIVLDRVAKACMFTNTHYIDVSGDKTMKEAIEEALAKHDSSISLAISAGVYPGLTEMFLSFLLQKNKESIDHVSCYFAGKGNFSEAGAYDIVSSLEKDEGHGMAYYCNGDIKKLTSGIGSQIILPSPFNQVYALPIISKEFMRCLEVFDITNAYFYNTFATQKMLTDFIMIKAMQQFKTHEEKRASANRLIETYTTQDESQGFIIYVTWGVDSKKRTSWLQSNANWNYCSGVVAACVAMQMLEMDLTQEKGCYFAQSIVDMEELFNQLLRTGYISISG</sequence>
<protein>
    <submittedName>
        <fullName evidence="2">Saccharopine dehydrogenase PchK</fullName>
    </submittedName>
</protein>
<dbReference type="PANTHER" id="PTHR43781:SF1">
    <property type="entry name" value="SACCHAROPINE DEHYDROGENASE"/>
    <property type="match status" value="1"/>
</dbReference>
<dbReference type="eggNOG" id="COG1748">
    <property type="taxonomic scope" value="Bacteria"/>
</dbReference>
<comment type="caution">
    <text evidence="2">The sequence shown here is derived from an EMBL/GenBank/DDBJ whole genome shotgun (WGS) entry which is preliminary data.</text>
</comment>
<dbReference type="PANTHER" id="PTHR43781">
    <property type="entry name" value="SACCHAROPINE DEHYDROGENASE"/>
    <property type="match status" value="1"/>
</dbReference>
<organism evidence="2 3">
    <name type="scientific">Lysinibacillus sphaericus OT4b.31</name>
    <dbReference type="NCBI Taxonomy" id="1285586"/>
    <lineage>
        <taxon>Bacteria</taxon>
        <taxon>Bacillati</taxon>
        <taxon>Bacillota</taxon>
        <taxon>Bacilli</taxon>
        <taxon>Bacillales</taxon>
        <taxon>Bacillaceae</taxon>
        <taxon>Lysinibacillus</taxon>
    </lineage>
</organism>
<dbReference type="SUPFAM" id="SSF51735">
    <property type="entry name" value="NAD(P)-binding Rossmann-fold domains"/>
    <property type="match status" value="1"/>
</dbReference>
<dbReference type="OrthoDB" id="1221575at2"/>
<feature type="domain" description="Saccharopine dehydrogenase NADP binding" evidence="1">
    <location>
        <begin position="6"/>
        <end position="116"/>
    </location>
</feature>
<proteinExistence type="predicted"/>
<dbReference type="HOGENOM" id="CLU_044850_1_0_9"/>
<dbReference type="InterPro" id="IPR005097">
    <property type="entry name" value="Sacchrp_dh_NADP-bd"/>
</dbReference>
<evidence type="ECO:0000259" key="1">
    <source>
        <dbReference type="Pfam" id="PF03435"/>
    </source>
</evidence>
<gene>
    <name evidence="2" type="ORF">H131_04419</name>
</gene>
<evidence type="ECO:0000313" key="3">
    <source>
        <dbReference type="Proteomes" id="UP000013911"/>
    </source>
</evidence>
<dbReference type="PATRIC" id="fig|1285586.5.peg.895"/>
<dbReference type="AlphaFoldDB" id="R7ZIL2"/>
<dbReference type="Gene3D" id="3.40.50.720">
    <property type="entry name" value="NAD(P)-binding Rossmann-like Domain"/>
    <property type="match status" value="1"/>
</dbReference>
<dbReference type="RefSeq" id="WP_010857848.1">
    <property type="nucleotide sequence ID" value="NZ_KB933398.1"/>
</dbReference>
<dbReference type="Pfam" id="PF03435">
    <property type="entry name" value="Sacchrp_dh_NADP"/>
    <property type="match status" value="1"/>
</dbReference>
<name>R7ZIL2_LYSSH</name>
<evidence type="ECO:0000313" key="2">
    <source>
        <dbReference type="EMBL" id="EON73879.1"/>
    </source>
</evidence>
<dbReference type="EMBL" id="AQPX01000008">
    <property type="protein sequence ID" value="EON73879.1"/>
    <property type="molecule type" value="Genomic_DNA"/>
</dbReference>
<reference evidence="2 3" key="1">
    <citation type="submission" date="2013-04" db="EMBL/GenBank/DDBJ databases">
        <title>Draft genome of the heavy metal tolerant bacterium Lysinibacillus sphaericus strain OT4b.31.</title>
        <authorList>
            <person name="Pena-Montenegro T.D."/>
            <person name="Dussan J."/>
        </authorList>
    </citation>
    <scope>NUCLEOTIDE SEQUENCE [LARGE SCALE GENOMIC DNA]</scope>
    <source>
        <strain evidence="2 3">OT4b.31</strain>
    </source>
</reference>
<dbReference type="Proteomes" id="UP000013911">
    <property type="component" value="Unassembled WGS sequence"/>
</dbReference>